<dbReference type="SUPFAM" id="SSF53335">
    <property type="entry name" value="S-adenosyl-L-methionine-dependent methyltransferases"/>
    <property type="match status" value="1"/>
</dbReference>
<dbReference type="EMBL" id="CP010429">
    <property type="protein sequence ID" value="AKD57878.1"/>
    <property type="molecule type" value="Genomic_DNA"/>
</dbReference>
<dbReference type="Proteomes" id="UP000033054">
    <property type="component" value="Chromosome"/>
</dbReference>
<gene>
    <name evidence="1" type="ORF">SD10_26215</name>
</gene>
<dbReference type="STRING" id="1379870.SD10_26215"/>
<protein>
    <recommendedName>
        <fullName evidence="3">DUF268 domain-containing protein</fullName>
    </recommendedName>
</protein>
<dbReference type="InterPro" id="IPR004951">
    <property type="entry name" value="DUF268_CAE_spp"/>
</dbReference>
<reference evidence="1 2" key="1">
    <citation type="journal article" date="2014" name="Curr. Microbiol.">
        <title>Spirosoma radiotolerans sp. nov., a gamma-radiation-resistant bacterium isolated from gamma ray-irradiated soil.</title>
        <authorList>
            <person name="Lee J.J."/>
            <person name="Srinivasan S."/>
            <person name="Lim S."/>
            <person name="Joe M."/>
            <person name="Im S."/>
            <person name="Bae S.I."/>
            <person name="Park K.R."/>
            <person name="Han J.H."/>
            <person name="Park S.H."/>
            <person name="Joo B.M."/>
            <person name="Park S.J."/>
            <person name="Kim M.K."/>
        </authorList>
    </citation>
    <scope>NUCLEOTIDE SEQUENCE [LARGE SCALE GENOMIC DNA]</scope>
    <source>
        <strain evidence="1 2">DG5A</strain>
    </source>
</reference>
<dbReference type="KEGG" id="srd:SD10_26215"/>
<dbReference type="PATRIC" id="fig|1379870.5.peg.5664"/>
<name>A0A0E3ZZ70_9BACT</name>
<evidence type="ECO:0000313" key="2">
    <source>
        <dbReference type="Proteomes" id="UP000033054"/>
    </source>
</evidence>
<dbReference type="HOGENOM" id="CLU_082690_0_0_10"/>
<evidence type="ECO:0000313" key="1">
    <source>
        <dbReference type="EMBL" id="AKD57878.1"/>
    </source>
</evidence>
<dbReference type="RefSeq" id="WP_046578116.1">
    <property type="nucleotide sequence ID" value="NZ_CP010429.1"/>
</dbReference>
<dbReference type="OrthoDB" id="9792586at2"/>
<proteinExistence type="predicted"/>
<dbReference type="Gene3D" id="3.40.50.150">
    <property type="entry name" value="Vaccinia Virus protein VP39"/>
    <property type="match status" value="1"/>
</dbReference>
<accession>A0A0E3ZZ70</accession>
<evidence type="ECO:0008006" key="3">
    <source>
        <dbReference type="Google" id="ProtNLM"/>
    </source>
</evidence>
<sequence>MIGRILKIGSQIVWGGVKAIPAYVSDYFALKKQLNGHSDFPIRSYYPAIFDRYAESGELIKHYFLQDLYVAQRIFKNNPIKHVDIGSRIDGFVGHVAAYRPIEIIDIRPLTRSIRNVSFRQADLMNLPADLIRSTDSISALHAIEHFGLGRYGDPIDANGHIKALDNIRQIIKPGGTFYFSSPIGPQGIVYNAHRVFSVGYLVALFEPHYTIERFSYIDDNEQFIEDADCRSDAAQRNFGCSYGCGIFEMTRRID</sequence>
<keyword evidence="2" id="KW-1185">Reference proteome</keyword>
<dbReference type="AlphaFoldDB" id="A0A0E3ZZ70"/>
<organism evidence="1 2">
    <name type="scientific">Spirosoma radiotolerans</name>
    <dbReference type="NCBI Taxonomy" id="1379870"/>
    <lineage>
        <taxon>Bacteria</taxon>
        <taxon>Pseudomonadati</taxon>
        <taxon>Bacteroidota</taxon>
        <taxon>Cytophagia</taxon>
        <taxon>Cytophagales</taxon>
        <taxon>Cytophagaceae</taxon>
        <taxon>Spirosoma</taxon>
    </lineage>
</organism>
<dbReference type="InterPro" id="IPR029063">
    <property type="entry name" value="SAM-dependent_MTases_sf"/>
</dbReference>
<dbReference type="Pfam" id="PF03269">
    <property type="entry name" value="DUF268"/>
    <property type="match status" value="1"/>
</dbReference>